<evidence type="ECO:0000256" key="5">
    <source>
        <dbReference type="ARBA" id="ARBA00022683"/>
    </source>
</evidence>
<feature type="transmembrane region" description="Helical" evidence="9">
    <location>
        <begin position="446"/>
        <end position="467"/>
    </location>
</feature>
<protein>
    <submittedName>
        <fullName evidence="11">PTS sugar transporter subunit IIA</fullName>
    </submittedName>
</protein>
<accession>A0A854D8M9</accession>
<keyword evidence="5" id="KW-0598">Phosphotransferase system</keyword>
<evidence type="ECO:0000256" key="1">
    <source>
        <dbReference type="ARBA" id="ARBA00004651"/>
    </source>
</evidence>
<keyword evidence="4 11" id="KW-0762">Sugar transport</keyword>
<feature type="transmembrane region" description="Helical" evidence="9">
    <location>
        <begin position="386"/>
        <end position="409"/>
    </location>
</feature>
<keyword evidence="3" id="KW-1003">Cell membrane</keyword>
<comment type="subcellular location">
    <subcellularLocation>
        <location evidence="1">Cell membrane</location>
        <topology evidence="1">Multi-pass membrane protein</topology>
    </subcellularLocation>
</comment>
<evidence type="ECO:0000256" key="4">
    <source>
        <dbReference type="ARBA" id="ARBA00022597"/>
    </source>
</evidence>
<feature type="transmembrane region" description="Helical" evidence="9">
    <location>
        <begin position="335"/>
        <end position="355"/>
    </location>
</feature>
<evidence type="ECO:0000259" key="10">
    <source>
        <dbReference type="PROSITE" id="PS51103"/>
    </source>
</evidence>
<feature type="transmembrane region" description="Helical" evidence="9">
    <location>
        <begin position="185"/>
        <end position="203"/>
    </location>
</feature>
<sequence length="506" mass="53506">MAGSHAGNSDAAVTPLDPELENIVADKRKKTSGAFALAQRLGRSLMLPIATLPAAGLLLRLGQADMLGADGLAKNLSWLQPVADVFAAAGGAVFDNLPLIFAVGVAVGFARKADGSTGVAALFGFLVYRAVTWTMSPIIMGKPEPLSQEALDCLHGFDPAKGEIAQVGPWNQGVKICDIPTQTPINYGVLGGIVIGVVAALLWQRYYRVKLPDWLAFFGGRRFVPIITSGAALVIALAMSALYPAFNWLINEQLGGWLINAGNSKGLAGALAVFVFGTVNRLLIPFGLHHLLNSVPWFQLGSCQTASGGTAHGDLTCFFQGVDGSNSWTGGFMTGFFPIMMFALPAAALAIWHTAKPAKRKATGALMISVALTAFITGITEPLEYAFAYVAFPIYAVHAVLTGSSLAIANLLGAKDGFSFSAGAIDYLLNFGKSSELSGGVVQGPLMIVIMGLLYAVIYYFLFRFLIIRFDFKTPGREDDDVDAFAAAQAAAAKSTGKKAEETRRR</sequence>
<keyword evidence="8 9" id="KW-0472">Membrane</keyword>
<dbReference type="PANTHER" id="PTHR30009">
    <property type="entry name" value="CYTOCHROME C-TYPE SYNTHESIS PROTEIN AND PTS TRANSMEMBRANE COMPONENT"/>
    <property type="match status" value="1"/>
</dbReference>
<feature type="transmembrane region" description="Helical" evidence="9">
    <location>
        <begin position="119"/>
        <end position="140"/>
    </location>
</feature>
<name>A0A854D8M9_ACTNA</name>
<dbReference type="InterPro" id="IPR003352">
    <property type="entry name" value="PTS_EIIC"/>
</dbReference>
<organism evidence="11 12">
    <name type="scientific">Actinomyces naeslundii</name>
    <dbReference type="NCBI Taxonomy" id="1655"/>
    <lineage>
        <taxon>Bacteria</taxon>
        <taxon>Bacillati</taxon>
        <taxon>Actinomycetota</taxon>
        <taxon>Actinomycetes</taxon>
        <taxon>Actinomycetales</taxon>
        <taxon>Actinomycetaceae</taxon>
        <taxon>Actinomyces</taxon>
    </lineage>
</organism>
<dbReference type="GO" id="GO:0005886">
    <property type="term" value="C:plasma membrane"/>
    <property type="evidence" value="ECO:0007669"/>
    <property type="project" value="UniProtKB-SubCell"/>
</dbReference>
<dbReference type="InterPro" id="IPR050429">
    <property type="entry name" value="PTS_Glucose_EIICBA"/>
</dbReference>
<keyword evidence="2" id="KW-0813">Transport</keyword>
<feature type="domain" description="PTS EIIC type-1" evidence="10">
    <location>
        <begin position="32"/>
        <end position="479"/>
    </location>
</feature>
<feature type="transmembrane region" description="Helical" evidence="9">
    <location>
        <begin position="82"/>
        <end position="107"/>
    </location>
</feature>
<keyword evidence="7 9" id="KW-1133">Transmembrane helix</keyword>
<keyword evidence="6 9" id="KW-0812">Transmembrane</keyword>
<dbReference type="GO" id="GO:0090563">
    <property type="term" value="F:protein-phosphocysteine-sugar phosphotransferase activity"/>
    <property type="evidence" value="ECO:0007669"/>
    <property type="project" value="TreeGrafter"/>
</dbReference>
<dbReference type="GeneID" id="64255324"/>
<evidence type="ECO:0000256" key="3">
    <source>
        <dbReference type="ARBA" id="ARBA00022475"/>
    </source>
</evidence>
<dbReference type="Pfam" id="PF02378">
    <property type="entry name" value="PTS_EIIC"/>
    <property type="match status" value="1"/>
</dbReference>
<dbReference type="AlphaFoldDB" id="A0A854D8M9"/>
<gene>
    <name evidence="11" type="ORF">BKH33_00450</name>
</gene>
<dbReference type="PANTHER" id="PTHR30009:SF4">
    <property type="entry name" value="PTS SYSTEM N-ACETYLGLUCOSAMINE-SPECIFIC EIICBA COMPONENT"/>
    <property type="match status" value="1"/>
</dbReference>
<dbReference type="GO" id="GO:0008982">
    <property type="term" value="F:protein-N(PI)-phosphohistidine-sugar phosphotransferase activity"/>
    <property type="evidence" value="ECO:0007669"/>
    <property type="project" value="InterPro"/>
</dbReference>
<feature type="transmembrane region" description="Helical" evidence="9">
    <location>
        <begin position="266"/>
        <end position="284"/>
    </location>
</feature>
<proteinExistence type="predicted"/>
<evidence type="ECO:0000256" key="7">
    <source>
        <dbReference type="ARBA" id="ARBA00022989"/>
    </source>
</evidence>
<evidence type="ECO:0000313" key="11">
    <source>
        <dbReference type="EMBL" id="OMG38995.1"/>
    </source>
</evidence>
<feature type="transmembrane region" description="Helical" evidence="9">
    <location>
        <begin position="361"/>
        <end position="379"/>
    </location>
</feature>
<evidence type="ECO:0000256" key="8">
    <source>
        <dbReference type="ARBA" id="ARBA00023136"/>
    </source>
</evidence>
<dbReference type="Proteomes" id="UP000187035">
    <property type="component" value="Unassembled WGS sequence"/>
</dbReference>
<evidence type="ECO:0000256" key="2">
    <source>
        <dbReference type="ARBA" id="ARBA00022448"/>
    </source>
</evidence>
<dbReference type="GO" id="GO:0009401">
    <property type="term" value="P:phosphoenolpyruvate-dependent sugar phosphotransferase system"/>
    <property type="evidence" value="ECO:0007669"/>
    <property type="project" value="UniProtKB-KW"/>
</dbReference>
<evidence type="ECO:0000313" key="12">
    <source>
        <dbReference type="Proteomes" id="UP000187035"/>
    </source>
</evidence>
<dbReference type="EMBL" id="MSRR01000001">
    <property type="protein sequence ID" value="OMG38995.1"/>
    <property type="molecule type" value="Genomic_DNA"/>
</dbReference>
<feature type="transmembrane region" description="Helical" evidence="9">
    <location>
        <begin position="223"/>
        <end position="246"/>
    </location>
</feature>
<reference evidence="11 12" key="1">
    <citation type="submission" date="2016-12" db="EMBL/GenBank/DDBJ databases">
        <title>Genomic comparison of strains in the 'Actinomyces naeslundii' group.</title>
        <authorList>
            <person name="Mughal S.R."/>
            <person name="Do T."/>
            <person name="Gilbert S.C."/>
            <person name="Witherden E.A."/>
            <person name="Didelot X."/>
            <person name="Beighton D."/>
        </authorList>
    </citation>
    <scope>NUCLEOTIDE SEQUENCE [LARGE SCALE GENOMIC DNA]</scope>
    <source>
        <strain evidence="11 12">NCTC 10301</strain>
    </source>
</reference>
<dbReference type="InterPro" id="IPR013013">
    <property type="entry name" value="PTS_EIIC_1"/>
</dbReference>
<dbReference type="PROSITE" id="PS51103">
    <property type="entry name" value="PTS_EIIC_TYPE_1"/>
    <property type="match status" value="1"/>
</dbReference>
<evidence type="ECO:0000256" key="6">
    <source>
        <dbReference type="ARBA" id="ARBA00022692"/>
    </source>
</evidence>
<comment type="caution">
    <text evidence="11">The sequence shown here is derived from an EMBL/GenBank/DDBJ whole genome shotgun (WGS) entry which is preliminary data.</text>
</comment>
<dbReference type="GO" id="GO:0015764">
    <property type="term" value="P:N-acetylglucosamine transport"/>
    <property type="evidence" value="ECO:0007669"/>
    <property type="project" value="TreeGrafter"/>
</dbReference>
<dbReference type="RefSeq" id="WP_050998539.1">
    <property type="nucleotide sequence ID" value="NZ_CP066049.1"/>
</dbReference>
<evidence type="ECO:0000256" key="9">
    <source>
        <dbReference type="SAM" id="Phobius"/>
    </source>
</evidence>